<protein>
    <submittedName>
        <fullName evidence="2">Uncharacterized protein</fullName>
    </submittedName>
</protein>
<dbReference type="Proteomes" id="UP000321258">
    <property type="component" value="Unassembled WGS sequence"/>
</dbReference>
<dbReference type="AlphaFoldDB" id="A0A512IP99"/>
<feature type="compositionally biased region" description="Low complexity" evidence="1">
    <location>
        <begin position="84"/>
        <end position="94"/>
    </location>
</feature>
<organism evidence="2 3">
    <name type="scientific">Methylobacterium haplocladii</name>
    <dbReference type="NCBI Taxonomy" id="1176176"/>
    <lineage>
        <taxon>Bacteria</taxon>
        <taxon>Pseudomonadati</taxon>
        <taxon>Pseudomonadota</taxon>
        <taxon>Alphaproteobacteria</taxon>
        <taxon>Hyphomicrobiales</taxon>
        <taxon>Methylobacteriaceae</taxon>
        <taxon>Methylobacterium</taxon>
    </lineage>
</organism>
<comment type="caution">
    <text evidence="2">The sequence shown here is derived from an EMBL/GenBank/DDBJ whole genome shotgun (WGS) entry which is preliminary data.</text>
</comment>
<sequence>MLVTRNGNVRRLHRRLIVSAYRRAKNFPEIVRFRAEPGLTGAIVGAARQQRTSAGEYLRRALRAQLVADGVNLPPLDGPDDHTPAPAAAARIAA</sequence>
<keyword evidence="3" id="KW-1185">Reference proteome</keyword>
<reference evidence="2 3" key="1">
    <citation type="submission" date="2019-07" db="EMBL/GenBank/DDBJ databases">
        <title>Whole genome shotgun sequence of Methylobacterium haplocladii NBRC 107714.</title>
        <authorList>
            <person name="Hosoyama A."/>
            <person name="Uohara A."/>
            <person name="Ohji S."/>
            <person name="Ichikawa N."/>
        </authorList>
    </citation>
    <scope>NUCLEOTIDE SEQUENCE [LARGE SCALE GENOMIC DNA]</scope>
    <source>
        <strain evidence="2 3">NBRC 107714</strain>
    </source>
</reference>
<evidence type="ECO:0000313" key="3">
    <source>
        <dbReference type="Proteomes" id="UP000321258"/>
    </source>
</evidence>
<accession>A0A512IP99</accession>
<evidence type="ECO:0000256" key="1">
    <source>
        <dbReference type="SAM" id="MobiDB-lite"/>
    </source>
</evidence>
<dbReference type="EMBL" id="BJZT01000018">
    <property type="protein sequence ID" value="GEO99510.1"/>
    <property type="molecule type" value="Genomic_DNA"/>
</dbReference>
<name>A0A512IP99_9HYPH</name>
<evidence type="ECO:0000313" key="2">
    <source>
        <dbReference type="EMBL" id="GEO99510.1"/>
    </source>
</evidence>
<gene>
    <name evidence="2" type="ORF">MHA02_18980</name>
</gene>
<proteinExistence type="predicted"/>
<feature type="region of interest" description="Disordered" evidence="1">
    <location>
        <begin position="73"/>
        <end position="94"/>
    </location>
</feature>